<dbReference type="Pfam" id="PF04519">
    <property type="entry name" value="Bactofilin"/>
    <property type="match status" value="1"/>
</dbReference>
<dbReference type="RefSeq" id="WP_347690699.1">
    <property type="nucleotide sequence ID" value="NZ_JBDPZN010000008.1"/>
</dbReference>
<evidence type="ECO:0000313" key="5">
    <source>
        <dbReference type="Proteomes" id="UP001477278"/>
    </source>
</evidence>
<dbReference type="PANTHER" id="PTHR35024:SF4">
    <property type="entry name" value="POLYMER-FORMING CYTOSKELETAL PROTEIN"/>
    <property type="match status" value="1"/>
</dbReference>
<evidence type="ECO:0000256" key="3">
    <source>
        <dbReference type="SAM" id="Phobius"/>
    </source>
</evidence>
<keyword evidence="3" id="KW-0472">Membrane</keyword>
<keyword evidence="3" id="KW-0812">Transmembrane</keyword>
<sequence length="260" mass="27785">MNHKNKGMTYIGADMALEGNVRIQGPAMVAGHTKGTINSTDQIKIELGGVIEGDVFCQEMRVSGLFKGKLHCNKLIIVSSGIVEGEVSSHQMEIYDGGQFIGMRTKGPDASQLPQAEAEQSSHQQAQQARVTHSVFSGRKFTYAAFAAILIIAGTILQPTISSALNRGQILSSDNNQASVEQYSQSTATAEDAEVLFQDIDQQTSFVDQAEALMGAGQSDINVAMEDLHELAKSSEAMGDSQTASDDVEQIEPAFGSPDK</sequence>
<comment type="caution">
    <text evidence="4">The sequence shown here is derived from an EMBL/GenBank/DDBJ whole genome shotgun (WGS) entry which is preliminary data.</text>
</comment>
<comment type="similarity">
    <text evidence="1">Belongs to the bactofilin family.</text>
</comment>
<protein>
    <submittedName>
        <fullName evidence="4">Polymer-forming cytoskeletal protein</fullName>
    </submittedName>
</protein>
<evidence type="ECO:0000256" key="1">
    <source>
        <dbReference type="ARBA" id="ARBA00044755"/>
    </source>
</evidence>
<proteinExistence type="inferred from homology"/>
<accession>A0ABV0FWF3</accession>
<feature type="compositionally biased region" description="Low complexity" evidence="2">
    <location>
        <begin position="115"/>
        <end position="127"/>
    </location>
</feature>
<organism evidence="4 5">
    <name type="scientific">Shewanella vesiculosa</name>
    <dbReference type="NCBI Taxonomy" id="518738"/>
    <lineage>
        <taxon>Bacteria</taxon>
        <taxon>Pseudomonadati</taxon>
        <taxon>Pseudomonadota</taxon>
        <taxon>Gammaproteobacteria</taxon>
        <taxon>Alteromonadales</taxon>
        <taxon>Shewanellaceae</taxon>
        <taxon>Shewanella</taxon>
    </lineage>
</organism>
<evidence type="ECO:0000313" key="4">
    <source>
        <dbReference type="EMBL" id="MEO3683938.1"/>
    </source>
</evidence>
<name>A0ABV0FWF3_9GAMM</name>
<dbReference type="InterPro" id="IPR007607">
    <property type="entry name" value="BacA/B"/>
</dbReference>
<feature type="region of interest" description="Disordered" evidence="2">
    <location>
        <begin position="233"/>
        <end position="260"/>
    </location>
</feature>
<reference evidence="4 5" key="1">
    <citation type="submission" date="2024-05" db="EMBL/GenBank/DDBJ databases">
        <title>Genome sequencing of Marine Estuary Bacteria, Shewanella vesiculosa and S. baltica, and Pseudomonas syringae.</title>
        <authorList>
            <person name="Gurung A."/>
            <person name="Maclea K.S."/>
        </authorList>
    </citation>
    <scope>NUCLEOTIDE SEQUENCE [LARGE SCALE GENOMIC DNA]</scope>
    <source>
        <strain evidence="4 5">1A</strain>
    </source>
</reference>
<dbReference type="Proteomes" id="UP001477278">
    <property type="component" value="Unassembled WGS sequence"/>
</dbReference>
<dbReference type="EMBL" id="JBDPZN010000008">
    <property type="protein sequence ID" value="MEO3683938.1"/>
    <property type="molecule type" value="Genomic_DNA"/>
</dbReference>
<dbReference type="PANTHER" id="PTHR35024">
    <property type="entry name" value="HYPOTHETICAL CYTOSOLIC PROTEIN"/>
    <property type="match status" value="1"/>
</dbReference>
<keyword evidence="5" id="KW-1185">Reference proteome</keyword>
<evidence type="ECO:0000256" key="2">
    <source>
        <dbReference type="SAM" id="MobiDB-lite"/>
    </source>
</evidence>
<keyword evidence="3" id="KW-1133">Transmembrane helix</keyword>
<feature type="transmembrane region" description="Helical" evidence="3">
    <location>
        <begin position="141"/>
        <end position="161"/>
    </location>
</feature>
<gene>
    <name evidence="4" type="ORF">ABHN84_16815</name>
</gene>
<feature type="region of interest" description="Disordered" evidence="2">
    <location>
        <begin position="106"/>
        <end position="127"/>
    </location>
</feature>